<keyword evidence="1" id="KW-0732">Signal</keyword>
<feature type="domain" description="SLH" evidence="2">
    <location>
        <begin position="141"/>
        <end position="204"/>
    </location>
</feature>
<protein>
    <recommendedName>
        <fullName evidence="2">SLH domain-containing protein</fullName>
    </recommendedName>
</protein>
<feature type="domain" description="SLH" evidence="2">
    <location>
        <begin position="23"/>
        <end position="86"/>
    </location>
</feature>
<dbReference type="Pfam" id="PF00395">
    <property type="entry name" value="SLH"/>
    <property type="match status" value="3"/>
</dbReference>
<dbReference type="Pfam" id="PF00188">
    <property type="entry name" value="CAP"/>
    <property type="match status" value="1"/>
</dbReference>
<name>A0A2M9F0J4_9BACL</name>
<dbReference type="InterPro" id="IPR014044">
    <property type="entry name" value="CAP_dom"/>
</dbReference>
<dbReference type="RefSeq" id="WP_100353534.1">
    <property type="nucleotide sequence ID" value="NZ_PCGR01000002.1"/>
</dbReference>
<accession>A0A2M9F0J4</accession>
<feature type="signal peptide" evidence="1">
    <location>
        <begin position="1"/>
        <end position="24"/>
    </location>
</feature>
<dbReference type="PROSITE" id="PS51272">
    <property type="entry name" value="SLH"/>
    <property type="match status" value="3"/>
</dbReference>
<evidence type="ECO:0000259" key="2">
    <source>
        <dbReference type="PROSITE" id="PS51272"/>
    </source>
</evidence>
<feature type="chain" id="PRO_5014696038" description="SLH domain-containing protein" evidence="1">
    <location>
        <begin position="25"/>
        <end position="349"/>
    </location>
</feature>
<dbReference type="Proteomes" id="UP000228680">
    <property type="component" value="Unassembled WGS sequence"/>
</dbReference>
<dbReference type="PANTHER" id="PTHR43308:SF5">
    <property type="entry name" value="S-LAYER PROTEIN _ PEPTIDOGLYCAN ENDO-BETA-N-ACETYLGLUCOSAMINIDASE"/>
    <property type="match status" value="1"/>
</dbReference>
<dbReference type="InterPro" id="IPR035940">
    <property type="entry name" value="CAP_sf"/>
</dbReference>
<evidence type="ECO:0000256" key="1">
    <source>
        <dbReference type="SAM" id="SignalP"/>
    </source>
</evidence>
<comment type="caution">
    <text evidence="3">The sequence shown here is derived from an EMBL/GenBank/DDBJ whole genome shotgun (WGS) entry which is preliminary data.</text>
</comment>
<dbReference type="OrthoDB" id="9783944at2"/>
<dbReference type="AlphaFoldDB" id="A0A2M9F0J4"/>
<dbReference type="EMBL" id="PCGR01000002">
    <property type="protein sequence ID" value="PJK16988.1"/>
    <property type="molecule type" value="Genomic_DNA"/>
</dbReference>
<keyword evidence="4" id="KW-1185">Reference proteome</keyword>
<dbReference type="CDD" id="cd05379">
    <property type="entry name" value="CAP_bacterial"/>
    <property type="match status" value="1"/>
</dbReference>
<proteinExistence type="predicted"/>
<reference evidence="3 4" key="1">
    <citation type="submission" date="2017-10" db="EMBL/GenBank/DDBJ databases">
        <title>Draft genome of Chryseomicrobium casticus sp. nov.</title>
        <authorList>
            <person name="Chakraborty R."/>
            <person name="Saha T."/>
        </authorList>
    </citation>
    <scope>NUCLEOTIDE SEQUENCE [LARGE SCALE GENOMIC DNA]</scope>
    <source>
        <strain evidence="3 4">ET03</strain>
    </source>
</reference>
<evidence type="ECO:0000313" key="3">
    <source>
        <dbReference type="EMBL" id="PJK16988.1"/>
    </source>
</evidence>
<sequence>MKRIELTLLVGICSFFLVMGSASAAGFSDVTQKQWFYQDVMELTEQGIIAGFEDGTFRPYQEVTRAQAAILIHGALSTKNTTTFTPKMTDVSSNHWAYDEISVLIELGILDNAEKFNPNRELTRAELARILVDGFNLTETASKQFDDVPKTAWFASYVNKLYAAGITVGKTETQFDPQGNVTRAEIAAFVARTLAYKNPPAYDFSMFSAAYQKEAALKSMERVKLERSKAGVQTIVWDPEMARFAQWKAEDMAKKGYFSHTTPEGRTFGEQLKDFNISYGSASENIAYTYSTDTTQVYNLWMDSPGHKANILKRYTNTRGQEVTAGFGAGIAKASDGKYYWVNVFRDAR</sequence>
<dbReference type="SUPFAM" id="SSF55797">
    <property type="entry name" value="PR-1-like"/>
    <property type="match status" value="1"/>
</dbReference>
<feature type="domain" description="SLH" evidence="2">
    <location>
        <begin position="87"/>
        <end position="140"/>
    </location>
</feature>
<evidence type="ECO:0000313" key="4">
    <source>
        <dbReference type="Proteomes" id="UP000228680"/>
    </source>
</evidence>
<organism evidence="3 4">
    <name type="scientific">Chryseomicrobium excrementi</name>
    <dbReference type="NCBI Taxonomy" id="2041346"/>
    <lineage>
        <taxon>Bacteria</taxon>
        <taxon>Bacillati</taxon>
        <taxon>Bacillota</taxon>
        <taxon>Bacilli</taxon>
        <taxon>Bacillales</taxon>
        <taxon>Caryophanaceae</taxon>
        <taxon>Chryseomicrobium</taxon>
    </lineage>
</organism>
<dbReference type="Gene3D" id="3.40.33.10">
    <property type="entry name" value="CAP"/>
    <property type="match status" value="1"/>
</dbReference>
<dbReference type="PANTHER" id="PTHR43308">
    <property type="entry name" value="OUTER MEMBRANE PROTEIN ALPHA-RELATED"/>
    <property type="match status" value="1"/>
</dbReference>
<dbReference type="InterPro" id="IPR001119">
    <property type="entry name" value="SLH_dom"/>
</dbReference>
<dbReference type="InterPro" id="IPR051465">
    <property type="entry name" value="Cell_Envelope_Struct_Comp"/>
</dbReference>
<gene>
    <name evidence="3" type="ORF">CQS04_07480</name>
</gene>